<dbReference type="EMBL" id="BJZP01000004">
    <property type="protein sequence ID" value="GEO84346.1"/>
    <property type="molecule type" value="Genomic_DNA"/>
</dbReference>
<comment type="caution">
    <text evidence="6">The sequence shown here is derived from an EMBL/GenBank/DDBJ whole genome shotgun (WGS) entry which is preliminary data.</text>
</comment>
<evidence type="ECO:0000256" key="1">
    <source>
        <dbReference type="ARBA" id="ARBA00022849"/>
    </source>
</evidence>
<dbReference type="NCBIfam" id="NF033788">
    <property type="entry name" value="HTH_metalloreg"/>
    <property type="match status" value="1"/>
</dbReference>
<dbReference type="Gene3D" id="1.10.10.10">
    <property type="entry name" value="Winged helix-like DNA-binding domain superfamily/Winged helix DNA-binding domain"/>
    <property type="match status" value="1"/>
</dbReference>
<keyword evidence="2" id="KW-0805">Transcription regulation</keyword>
<evidence type="ECO:0000259" key="5">
    <source>
        <dbReference type="PROSITE" id="PS50987"/>
    </source>
</evidence>
<dbReference type="PANTHER" id="PTHR33154:SF18">
    <property type="entry name" value="ARSENICAL RESISTANCE OPERON REPRESSOR"/>
    <property type="match status" value="1"/>
</dbReference>
<dbReference type="PROSITE" id="PS50987">
    <property type="entry name" value="HTH_ARSR_2"/>
    <property type="match status" value="1"/>
</dbReference>
<dbReference type="RefSeq" id="WP_147179119.1">
    <property type="nucleotide sequence ID" value="NZ_BJZP01000004.1"/>
</dbReference>
<dbReference type="InterPro" id="IPR036388">
    <property type="entry name" value="WH-like_DNA-bd_sf"/>
</dbReference>
<gene>
    <name evidence="6" type="ORF">RNA01_12780</name>
</gene>
<keyword evidence="7" id="KW-1185">Reference proteome</keyword>
<dbReference type="PANTHER" id="PTHR33154">
    <property type="entry name" value="TRANSCRIPTIONAL REGULATOR, ARSR FAMILY"/>
    <property type="match status" value="1"/>
</dbReference>
<proteinExistence type="predicted"/>
<dbReference type="PRINTS" id="PR00778">
    <property type="entry name" value="HTHARSR"/>
</dbReference>
<evidence type="ECO:0000256" key="3">
    <source>
        <dbReference type="ARBA" id="ARBA00023125"/>
    </source>
</evidence>
<dbReference type="InterPro" id="IPR001845">
    <property type="entry name" value="HTH_ArsR_DNA-bd_dom"/>
</dbReference>
<dbReference type="GO" id="GO:0003677">
    <property type="term" value="F:DNA binding"/>
    <property type="evidence" value="ECO:0007669"/>
    <property type="project" value="UniProtKB-KW"/>
</dbReference>
<dbReference type="InterPro" id="IPR011991">
    <property type="entry name" value="ArsR-like_HTH"/>
</dbReference>
<accession>A0A512HFX0</accession>
<keyword evidence="1" id="KW-0059">Arsenical resistance</keyword>
<dbReference type="InterPro" id="IPR051081">
    <property type="entry name" value="HTH_MetalResp_TranReg"/>
</dbReference>
<dbReference type="SUPFAM" id="SSF46785">
    <property type="entry name" value="Winged helix' DNA-binding domain"/>
    <property type="match status" value="1"/>
</dbReference>
<dbReference type="SMART" id="SM00418">
    <property type="entry name" value="HTH_ARSR"/>
    <property type="match status" value="1"/>
</dbReference>
<evidence type="ECO:0000313" key="6">
    <source>
        <dbReference type="EMBL" id="GEO84346.1"/>
    </source>
</evidence>
<name>A0A512HFX0_9HYPH</name>
<dbReference type="OrthoDB" id="9790747at2"/>
<reference evidence="6 7" key="1">
    <citation type="submission" date="2019-07" db="EMBL/GenBank/DDBJ databases">
        <title>Whole genome shotgun sequence of Rhizobium naphthalenivorans NBRC 107585.</title>
        <authorList>
            <person name="Hosoyama A."/>
            <person name="Uohara A."/>
            <person name="Ohji S."/>
            <person name="Ichikawa N."/>
        </authorList>
    </citation>
    <scope>NUCLEOTIDE SEQUENCE [LARGE SCALE GENOMIC DNA]</scope>
    <source>
        <strain evidence="6 7">NBRC 107585</strain>
    </source>
</reference>
<sequence length="108" mass="12055">MAEIDSLLVALAHPARRGALKLLTERGEMCLCEFIEQLHIPQPNMSRHMGMLRKAGLVTDRRDARWVRYRRNAALSADLDAIVNAVMNGTDVRPGQADDFTIPQEDAA</sequence>
<feature type="domain" description="HTH arsR-type" evidence="5">
    <location>
        <begin position="1"/>
        <end position="91"/>
    </location>
</feature>
<keyword evidence="3" id="KW-0238">DNA-binding</keyword>
<dbReference type="CDD" id="cd00090">
    <property type="entry name" value="HTH_ARSR"/>
    <property type="match status" value="1"/>
</dbReference>
<evidence type="ECO:0000256" key="2">
    <source>
        <dbReference type="ARBA" id="ARBA00023015"/>
    </source>
</evidence>
<dbReference type="GO" id="GO:0046685">
    <property type="term" value="P:response to arsenic-containing substance"/>
    <property type="evidence" value="ECO:0007669"/>
    <property type="project" value="UniProtKB-KW"/>
</dbReference>
<dbReference type="InterPro" id="IPR036390">
    <property type="entry name" value="WH_DNA-bd_sf"/>
</dbReference>
<dbReference type="AlphaFoldDB" id="A0A512HFX0"/>
<dbReference type="GO" id="GO:0003700">
    <property type="term" value="F:DNA-binding transcription factor activity"/>
    <property type="evidence" value="ECO:0007669"/>
    <property type="project" value="InterPro"/>
</dbReference>
<evidence type="ECO:0000256" key="4">
    <source>
        <dbReference type="ARBA" id="ARBA00023163"/>
    </source>
</evidence>
<dbReference type="Proteomes" id="UP000321717">
    <property type="component" value="Unassembled WGS sequence"/>
</dbReference>
<dbReference type="Pfam" id="PF01022">
    <property type="entry name" value="HTH_5"/>
    <property type="match status" value="1"/>
</dbReference>
<organism evidence="6 7">
    <name type="scientific">Ciceribacter naphthalenivorans</name>
    <dbReference type="NCBI Taxonomy" id="1118451"/>
    <lineage>
        <taxon>Bacteria</taxon>
        <taxon>Pseudomonadati</taxon>
        <taxon>Pseudomonadota</taxon>
        <taxon>Alphaproteobacteria</taxon>
        <taxon>Hyphomicrobiales</taxon>
        <taxon>Rhizobiaceae</taxon>
        <taxon>Ciceribacter</taxon>
    </lineage>
</organism>
<evidence type="ECO:0000313" key="7">
    <source>
        <dbReference type="Proteomes" id="UP000321717"/>
    </source>
</evidence>
<protein>
    <submittedName>
        <fullName evidence="6">Transcriptional regulator</fullName>
    </submittedName>
</protein>
<keyword evidence="4" id="KW-0804">Transcription</keyword>